<name>A0A976RSS6_9LACO</name>
<keyword evidence="1" id="KW-0812">Transmembrane</keyword>
<reference evidence="2" key="1">
    <citation type="journal article" date="2022" name="Int. J. Syst. Evol. Microbiol.">
        <title>Apilactobacillus apisilvae sp. nov., Nicolia spurrieriana gen. nov. sp. nov., Bombilactobacillus folatiphilus sp. nov. and Bombilactobacillus thymidiniphilus sp. nov., four new lactic acid bacterial isolates from stingless bees Tetragonula carbonaria and Austroplebeia australis.</title>
        <authorList>
            <person name="Oliphant S.A."/>
            <person name="Watson-Haigh N.S."/>
            <person name="Sumby K.M."/>
            <person name="Gardner J."/>
            <person name="Groom S."/>
            <person name="Jiranek V."/>
        </authorList>
    </citation>
    <scope>NUCLEOTIDE SEQUENCE</scope>
    <source>
        <strain evidence="2">SGEP1_A5</strain>
    </source>
</reference>
<feature type="transmembrane region" description="Helical" evidence="1">
    <location>
        <begin position="44"/>
        <end position="62"/>
    </location>
</feature>
<accession>A0A976RSS6</accession>
<evidence type="ECO:0000313" key="2">
    <source>
        <dbReference type="EMBL" id="UQS87187.1"/>
    </source>
</evidence>
<evidence type="ECO:0000256" key="1">
    <source>
        <dbReference type="SAM" id="Phobius"/>
    </source>
</evidence>
<dbReference type="Proteomes" id="UP000831181">
    <property type="component" value="Chromosome"/>
</dbReference>
<sequence length="63" mass="7310">MIKSDFDVQVKLTIMYLVGVVVVFALLGYLIYKHKRIFTKFTAPLMVVMLIMIYILVTVIRLS</sequence>
<proteinExistence type="predicted"/>
<keyword evidence="1" id="KW-1133">Transmembrane helix</keyword>
<dbReference type="EMBL" id="CP093361">
    <property type="protein sequence ID" value="UQS87187.1"/>
    <property type="molecule type" value="Genomic_DNA"/>
</dbReference>
<gene>
    <name evidence="2" type="ORF">MOO44_03230</name>
</gene>
<dbReference type="AlphaFoldDB" id="A0A976RSS6"/>
<organism evidence="2 3">
    <name type="scientific">Nicoliella spurrieriana</name>
    <dbReference type="NCBI Taxonomy" id="2925830"/>
    <lineage>
        <taxon>Bacteria</taxon>
        <taxon>Bacillati</taxon>
        <taxon>Bacillota</taxon>
        <taxon>Bacilli</taxon>
        <taxon>Lactobacillales</taxon>
        <taxon>Lactobacillaceae</taxon>
        <taxon>Nicoliella</taxon>
    </lineage>
</organism>
<keyword evidence="1" id="KW-0472">Membrane</keyword>
<keyword evidence="3" id="KW-1185">Reference proteome</keyword>
<evidence type="ECO:0000313" key="3">
    <source>
        <dbReference type="Proteomes" id="UP000831181"/>
    </source>
</evidence>
<feature type="transmembrane region" description="Helical" evidence="1">
    <location>
        <begin position="12"/>
        <end position="32"/>
    </location>
</feature>
<protein>
    <submittedName>
        <fullName evidence="2">Uncharacterized protein</fullName>
    </submittedName>
</protein>
<dbReference type="RefSeq" id="WP_260116986.1">
    <property type="nucleotide sequence ID" value="NZ_CP093361.1"/>
</dbReference>
<dbReference type="KEGG" id="lbe:MOO44_03230"/>